<keyword evidence="4 9" id="KW-0547">Nucleotide-binding</keyword>
<dbReference type="Gene3D" id="3.40.220.10">
    <property type="entry name" value="Leucine Aminopeptidase, subunit E, domain 1"/>
    <property type="match status" value="1"/>
</dbReference>
<dbReference type="SUPFAM" id="SSF52949">
    <property type="entry name" value="Macro domain-like"/>
    <property type="match status" value="1"/>
</dbReference>
<dbReference type="Gene3D" id="1.10.10.1770">
    <property type="entry name" value="Gun4-like"/>
    <property type="match status" value="1"/>
</dbReference>
<comment type="caution">
    <text evidence="12">The sequence shown here is derived from an EMBL/GenBank/DDBJ whole genome shotgun (WGS) entry which is preliminary data.</text>
</comment>
<dbReference type="SUPFAM" id="SSF56112">
    <property type="entry name" value="Protein kinase-like (PK-like)"/>
    <property type="match status" value="1"/>
</dbReference>
<comment type="catalytic activity">
    <reaction evidence="7">
        <text>L-threonyl-[protein] + ATP = O-phospho-L-threonyl-[protein] + ADP + H(+)</text>
        <dbReference type="Rhea" id="RHEA:46608"/>
        <dbReference type="Rhea" id="RHEA-COMP:11060"/>
        <dbReference type="Rhea" id="RHEA-COMP:11605"/>
        <dbReference type="ChEBI" id="CHEBI:15378"/>
        <dbReference type="ChEBI" id="CHEBI:30013"/>
        <dbReference type="ChEBI" id="CHEBI:30616"/>
        <dbReference type="ChEBI" id="CHEBI:61977"/>
        <dbReference type="ChEBI" id="CHEBI:456216"/>
        <dbReference type="EC" id="2.7.11.1"/>
    </reaction>
</comment>
<evidence type="ECO:0000259" key="10">
    <source>
        <dbReference type="PROSITE" id="PS50011"/>
    </source>
</evidence>
<dbReference type="PROSITE" id="PS00107">
    <property type="entry name" value="PROTEIN_KINASE_ATP"/>
    <property type="match status" value="1"/>
</dbReference>
<dbReference type="PANTHER" id="PTHR24363">
    <property type="entry name" value="SERINE/THREONINE PROTEIN KINASE"/>
    <property type="match status" value="1"/>
</dbReference>
<evidence type="ECO:0000256" key="9">
    <source>
        <dbReference type="PROSITE-ProRule" id="PRU10141"/>
    </source>
</evidence>
<dbReference type="InterPro" id="IPR043472">
    <property type="entry name" value="Macro_dom-like"/>
</dbReference>
<dbReference type="EMBL" id="DSPX01000047">
    <property type="protein sequence ID" value="HGG00037.1"/>
    <property type="molecule type" value="Genomic_DNA"/>
</dbReference>
<accession>A0A7C3VIA3</accession>
<comment type="catalytic activity">
    <reaction evidence="8">
        <text>L-seryl-[protein] + ATP = O-phospho-L-seryl-[protein] + ADP + H(+)</text>
        <dbReference type="Rhea" id="RHEA:17989"/>
        <dbReference type="Rhea" id="RHEA-COMP:9863"/>
        <dbReference type="Rhea" id="RHEA-COMP:11604"/>
        <dbReference type="ChEBI" id="CHEBI:15378"/>
        <dbReference type="ChEBI" id="CHEBI:29999"/>
        <dbReference type="ChEBI" id="CHEBI:30616"/>
        <dbReference type="ChEBI" id="CHEBI:83421"/>
        <dbReference type="ChEBI" id="CHEBI:456216"/>
        <dbReference type="EC" id="2.7.11.1"/>
    </reaction>
</comment>
<name>A0A7C3VIA3_9CYAN</name>
<evidence type="ECO:0000259" key="11">
    <source>
        <dbReference type="PROSITE" id="PS51154"/>
    </source>
</evidence>
<organism evidence="12">
    <name type="scientific">Planktothricoides sp. SpSt-374</name>
    <dbReference type="NCBI Taxonomy" id="2282167"/>
    <lineage>
        <taxon>Bacteria</taxon>
        <taxon>Bacillati</taxon>
        <taxon>Cyanobacteriota</taxon>
        <taxon>Cyanophyceae</taxon>
        <taxon>Oscillatoriophycideae</taxon>
        <taxon>Oscillatoriales</taxon>
        <taxon>Oscillatoriaceae</taxon>
        <taxon>Planktothricoides</taxon>
    </lineage>
</organism>
<dbReference type="PANTHER" id="PTHR24363:SF0">
    <property type="entry name" value="SERINE_THREONINE KINASE LIKE DOMAIN CONTAINING 1"/>
    <property type="match status" value="1"/>
</dbReference>
<evidence type="ECO:0000256" key="6">
    <source>
        <dbReference type="ARBA" id="ARBA00022840"/>
    </source>
</evidence>
<keyword evidence="2" id="KW-0723">Serine/threonine-protein kinase</keyword>
<dbReference type="Gene3D" id="3.30.200.20">
    <property type="entry name" value="Phosphorylase Kinase, domain 1"/>
    <property type="match status" value="1"/>
</dbReference>
<feature type="domain" description="Macro" evidence="11">
    <location>
        <begin position="516"/>
        <end position="695"/>
    </location>
</feature>
<keyword evidence="5" id="KW-0418">Kinase</keyword>
<evidence type="ECO:0000256" key="2">
    <source>
        <dbReference type="ARBA" id="ARBA00022527"/>
    </source>
</evidence>
<dbReference type="PROSITE" id="PS51154">
    <property type="entry name" value="MACRO"/>
    <property type="match status" value="1"/>
</dbReference>
<dbReference type="Pfam" id="PF01661">
    <property type="entry name" value="Macro"/>
    <property type="match status" value="1"/>
</dbReference>
<gene>
    <name evidence="12" type="ORF">ENR15_05080</name>
</gene>
<dbReference type="GO" id="GO:0004674">
    <property type="term" value="F:protein serine/threonine kinase activity"/>
    <property type="evidence" value="ECO:0007669"/>
    <property type="project" value="UniProtKB-KW"/>
</dbReference>
<dbReference type="InterPro" id="IPR002589">
    <property type="entry name" value="Macro_dom"/>
</dbReference>
<evidence type="ECO:0000256" key="7">
    <source>
        <dbReference type="ARBA" id="ARBA00047899"/>
    </source>
</evidence>
<dbReference type="Gene3D" id="1.10.510.10">
    <property type="entry name" value="Transferase(Phosphotransferase) domain 1"/>
    <property type="match status" value="1"/>
</dbReference>
<proteinExistence type="predicted"/>
<evidence type="ECO:0000256" key="5">
    <source>
        <dbReference type="ARBA" id="ARBA00022777"/>
    </source>
</evidence>
<dbReference type="SUPFAM" id="SSF140869">
    <property type="entry name" value="GUN4-like"/>
    <property type="match status" value="1"/>
</dbReference>
<dbReference type="Pfam" id="PF00069">
    <property type="entry name" value="Pkinase"/>
    <property type="match status" value="1"/>
</dbReference>
<feature type="domain" description="Protein kinase" evidence="10">
    <location>
        <begin position="10"/>
        <end position="274"/>
    </location>
</feature>
<keyword evidence="3" id="KW-0808">Transferase</keyword>
<reference evidence="12" key="1">
    <citation type="journal article" date="2020" name="mSystems">
        <title>Genome- and Community-Level Interaction Insights into Carbon Utilization and Element Cycling Functions of Hydrothermarchaeota in Hydrothermal Sediment.</title>
        <authorList>
            <person name="Zhou Z."/>
            <person name="Liu Y."/>
            <person name="Xu W."/>
            <person name="Pan J."/>
            <person name="Luo Z.H."/>
            <person name="Li M."/>
        </authorList>
    </citation>
    <scope>NUCLEOTIDE SEQUENCE [LARGE SCALE GENOMIC DNA]</scope>
    <source>
        <strain evidence="12">SpSt-374</strain>
    </source>
</reference>
<dbReference type="SMART" id="SM00220">
    <property type="entry name" value="S_TKc"/>
    <property type="match status" value="1"/>
</dbReference>
<dbReference type="GO" id="GO:0005524">
    <property type="term" value="F:ATP binding"/>
    <property type="evidence" value="ECO:0007669"/>
    <property type="project" value="UniProtKB-UniRule"/>
</dbReference>
<keyword evidence="6 9" id="KW-0067">ATP-binding</keyword>
<evidence type="ECO:0000256" key="3">
    <source>
        <dbReference type="ARBA" id="ARBA00022679"/>
    </source>
</evidence>
<evidence type="ECO:0000256" key="1">
    <source>
        <dbReference type="ARBA" id="ARBA00012513"/>
    </source>
</evidence>
<evidence type="ECO:0000256" key="8">
    <source>
        <dbReference type="ARBA" id="ARBA00048679"/>
    </source>
</evidence>
<dbReference type="SMART" id="SM00506">
    <property type="entry name" value="A1pp"/>
    <property type="match status" value="1"/>
</dbReference>
<sequence length="698" mass="77792">MQGQLLSGRYRIIAPLGRGGFGQTYLASDLQQAGHPQCVLKKLQPVSQDVGALETARRLFEREADVLYKLGNHPQIPNLYTHFEDAGDFYLVQEFIDGNCLSQEFSHRYCTEEIKIFEWLKNILPVLGYIHQQNVIHRDIKPSNLIRRKSDNRIVVIDFGAVKEITTQIINRDSHTTFTIAIGSPGYIANEQMAGKPRFCSDIYSLGILCIQALTGLHPQQLPEDPRTSEIMWRDKANVSPGLADVLDKMVRYDFRQRYQSAVEVWQALQHVRVDANRPPSLATRLPEGKTTNVPVVGLPHTPGGEKYRKLEQFLATRQWREADRETNQLMLHLAGRQHKGYLRSEDIHQFPAAELCTINNLWVAYSQGRFGFSVQHRLWQNLGGSKTAQQQLFCDFGAAVGWRALHRWKPYAELNFSLDAPPGHLPACFAHDELKFGCAGTVWFVGILLERWYQGQLTSPIAPPPLPPIPGQIPTITSDLPTATLVEVTDTDTVADTMVKPTAVDRPTFTTGLVTDKLKTAVTTADRLQIIKGDITQLAVDAIVISTTPSLFGGVLCRVVHRTAGPELMREVQQIKPGCQPGQAVIAKGYNLPTRWVMHAIVSSWFRGKESSGEILASCYRNCFALTAPYGINTIAFASLGTGGFGFPLHIAARIAATEIKQFLDNNQSLEKVIQVCFTDDAYDAYLAAALEIIFGC</sequence>
<dbReference type="InterPro" id="IPR037215">
    <property type="entry name" value="GUN4-like_sf"/>
</dbReference>
<dbReference type="CDD" id="cd14014">
    <property type="entry name" value="STKc_PknB_like"/>
    <property type="match status" value="1"/>
</dbReference>
<dbReference type="InterPro" id="IPR000719">
    <property type="entry name" value="Prot_kinase_dom"/>
</dbReference>
<evidence type="ECO:0000256" key="4">
    <source>
        <dbReference type="ARBA" id="ARBA00022741"/>
    </source>
</evidence>
<dbReference type="Pfam" id="PF05419">
    <property type="entry name" value="GUN4"/>
    <property type="match status" value="1"/>
</dbReference>
<feature type="binding site" evidence="9">
    <location>
        <position position="41"/>
    </location>
    <ligand>
        <name>ATP</name>
        <dbReference type="ChEBI" id="CHEBI:30616"/>
    </ligand>
</feature>
<dbReference type="InterPro" id="IPR017441">
    <property type="entry name" value="Protein_kinase_ATP_BS"/>
</dbReference>
<dbReference type="InterPro" id="IPR011009">
    <property type="entry name" value="Kinase-like_dom_sf"/>
</dbReference>
<dbReference type="PROSITE" id="PS50011">
    <property type="entry name" value="PROTEIN_KINASE_DOM"/>
    <property type="match status" value="1"/>
</dbReference>
<protein>
    <recommendedName>
        <fullName evidence="1">non-specific serine/threonine protein kinase</fullName>
        <ecNumber evidence="1">2.7.11.1</ecNumber>
    </recommendedName>
</protein>
<evidence type="ECO:0000313" key="12">
    <source>
        <dbReference type="EMBL" id="HGG00037.1"/>
    </source>
</evidence>
<dbReference type="Gene3D" id="1.25.40.620">
    <property type="match status" value="1"/>
</dbReference>
<dbReference type="CDD" id="cd16383">
    <property type="entry name" value="GUN4"/>
    <property type="match status" value="1"/>
</dbReference>
<dbReference type="InterPro" id="IPR008629">
    <property type="entry name" value="GUN4-like"/>
</dbReference>
<dbReference type="AlphaFoldDB" id="A0A7C3VIA3"/>
<dbReference type="EC" id="2.7.11.1" evidence="1"/>